<dbReference type="VEuPathDB" id="TriTrypDB:LmjF.36.5200"/>
<sequence>MCCDVLPHRSRGWCALDGALHCVRLASPDTRASPMSALVSLVQRAAAITRPYNSQDALLLIRALSALRLSRPEVRLICEKASFSLASSTAEVPAAALVDAVNRLCTLQSAHLPVVQRVLLKRFCELQSECGPQRSFYPTPTSSLPVDPRTAQKAALVLAKLGRTAGQAEATEHVLRLLHTLLEHRPDDAGLHIAYVALYVNSLSYTTQLRWWATTAPLKRSVQTLQRSVHFLLKNRQTLKRASGNVAWQLLHLLLVIPPSTQLAMTSQGSSAHLLHGQQGEGFDSYFASGALAQKVSAGAYVQFVHSFGTDVCQLDLQRTAALLKPLARPKKEAASAAPHTQKRLNVYDATKLASALAAMFSVLATHPSRSASFAALGGPREQHPSAEASQASHQASVGAHEAWRRVVQLCFTILCNLVECEQARLRNTHANDDVLMDTVVSPDRFLVAALLDSYTRGCVVLLESAEAPRGMRDTASPWPMLSASISALLEFVPQLSETPPTMISWMLRSLASLRRRGNGADGDQLERSAAFLLRQYVCVPSKKRCLRSDVETLYAYACLLGLNDDSNASRSYSTTTATVTTLMKPPSHRLPPLSALDPIVREIASRLRASPFAAADEPQTANADMLLAALLHLYKKTLSAPAAMTDVSKGTMELLPLLDELQSTLAAYYCDRVVGTPSVPMKDDVTVRAARLHVVAALLRSPQFSSCRSGAALARAAERTAEQVTMIGAPVTSSSMLRVLAVLARGQLTGVAASLPPTSFDAALLYTLCHRYQQYINEIVQTGGRREHVSEVVRVLWRARQAGVQLVFAEAADQDVLFDASSVVEGGNASQLQLWFPASLCRLEHLTCCAAVDLLQLIAESQLRSPALVQLQPHTVLHLRMTLFEQLTVTADVECITRLLQSNATAAVSQVLLPEKEDLLCVVRCVDVCVSSLLDSALKGTSEEAAKTSRHGNLREQAGRFLHALVESQLLIRVPEIVSSAEGGGLRRRMLELALYLETSAREADAIAVLKMRLFCSEVL</sequence>
<evidence type="ECO:0000313" key="2">
    <source>
        <dbReference type="Proteomes" id="UP000000542"/>
    </source>
</evidence>
<dbReference type="EMBL" id="FR796432">
    <property type="protein sequence ID" value="CAJ09492.1"/>
    <property type="molecule type" value="Genomic_DNA"/>
</dbReference>
<dbReference type="VEuPathDB" id="TriTrypDB:LMJFC_360069100"/>
<keyword evidence="2" id="KW-1185">Reference proteome</keyword>
<dbReference type="GeneID" id="5655822"/>
<dbReference type="VEuPathDB" id="TriTrypDB:LMJLV39_360064000"/>
<proteinExistence type="predicted"/>
<reference evidence="1 2" key="1">
    <citation type="journal article" date="2005" name="Science">
        <title>The genome of the kinetoplastid parasite, Leishmania major.</title>
        <authorList>
            <person name="Ivens A.C."/>
            <person name="Peacock C.S."/>
            <person name="Worthey E.A."/>
            <person name="Murphy L."/>
            <person name="Aggarwal G."/>
            <person name="Berriman M."/>
            <person name="Sisk E."/>
            <person name="Rajandream M.A."/>
            <person name="Adlem E."/>
            <person name="Aert R."/>
            <person name="Anupama A."/>
            <person name="Apostolou Z."/>
            <person name="Attipoe P."/>
            <person name="Bason N."/>
            <person name="Bauser C."/>
            <person name="Beck A."/>
            <person name="Beverley S.M."/>
            <person name="Bianchettin G."/>
            <person name="Borzym K."/>
            <person name="Bothe G."/>
            <person name="Bruschi C.V."/>
            <person name="Collins M."/>
            <person name="Cadag E."/>
            <person name="Ciarloni L."/>
            <person name="Clayton C."/>
            <person name="Coulson R.M."/>
            <person name="Cronin A."/>
            <person name="Cruz A.K."/>
            <person name="Davies R.M."/>
            <person name="De Gaudenzi J."/>
            <person name="Dobson D.E."/>
            <person name="Duesterhoeft A."/>
            <person name="Fazelina G."/>
            <person name="Fosker N."/>
            <person name="Frasch A.C."/>
            <person name="Fraser A."/>
            <person name="Fuchs M."/>
            <person name="Gabel C."/>
            <person name="Goble A."/>
            <person name="Goffeau A."/>
            <person name="Harris D."/>
            <person name="Hertz-Fowler C."/>
            <person name="Hilbert H."/>
            <person name="Horn D."/>
            <person name="Huang Y."/>
            <person name="Klages S."/>
            <person name="Knights A."/>
            <person name="Kube M."/>
            <person name="Larke N."/>
            <person name="Litvin L."/>
            <person name="Lord A."/>
            <person name="Louie T."/>
            <person name="Marra M."/>
            <person name="Masuy D."/>
            <person name="Matthews K."/>
            <person name="Michaeli S."/>
            <person name="Mottram J.C."/>
            <person name="Muller-Auer S."/>
            <person name="Munden H."/>
            <person name="Nelson S."/>
            <person name="Norbertczak H."/>
            <person name="Oliver K."/>
            <person name="O'neil S."/>
            <person name="Pentony M."/>
            <person name="Pohl T.M."/>
            <person name="Price C."/>
            <person name="Purnelle B."/>
            <person name="Quail M.A."/>
            <person name="Rabbinowitsch E."/>
            <person name="Reinhardt R."/>
            <person name="Rieger M."/>
            <person name="Rinta J."/>
            <person name="Robben J."/>
            <person name="Robertson L."/>
            <person name="Ruiz J.C."/>
            <person name="Rutter S."/>
            <person name="Saunders D."/>
            <person name="Schafer M."/>
            <person name="Schein J."/>
            <person name="Schwartz D.C."/>
            <person name="Seeger K."/>
            <person name="Seyler A."/>
            <person name="Sharp S."/>
            <person name="Shin H."/>
            <person name="Sivam D."/>
            <person name="Squares R."/>
            <person name="Squares S."/>
            <person name="Tosato V."/>
            <person name="Vogt C."/>
            <person name="Volckaert G."/>
            <person name="Wambutt R."/>
            <person name="Warren T."/>
            <person name="Wedler H."/>
            <person name="Woodward J."/>
            <person name="Zhou S."/>
            <person name="Zimmermann W."/>
            <person name="Smith D.F."/>
            <person name="Blackwell J.M."/>
            <person name="Stuart K.D."/>
            <person name="Barrell B."/>
            <person name="Myler P.J."/>
        </authorList>
    </citation>
    <scope>NUCLEOTIDE SEQUENCE [LARGE SCALE GENOMIC DNA]</scope>
    <source>
        <strain evidence="2">MHOM/IL/81/Friedlin</strain>
    </source>
</reference>
<protein>
    <submittedName>
        <fullName evidence="1">Uncharacterized protein</fullName>
    </submittedName>
</protein>
<name>Q4Q0P2_LEIMA</name>
<dbReference type="VEuPathDB" id="TriTrypDB:LMJSD75_360063900"/>
<reference evidence="1 2" key="2">
    <citation type="journal article" date="2011" name="Genome Res.">
        <title>Chromosome and gene copy number variation allow major structural change between species and strains of Leishmania.</title>
        <authorList>
            <person name="Rogers M.B."/>
            <person name="Hilley J.D."/>
            <person name="Dickens N.J."/>
            <person name="Wilkes J."/>
            <person name="Bates P.A."/>
            <person name="Depledge D.P."/>
            <person name="Harris D."/>
            <person name="Her Y."/>
            <person name="Herzyk P."/>
            <person name="Imamura H."/>
            <person name="Otto T.D."/>
            <person name="Sanders M."/>
            <person name="Seeger K."/>
            <person name="Dujardin J.C."/>
            <person name="Berriman M."/>
            <person name="Smith D.F."/>
            <person name="Hertz-Fowler C."/>
            <person name="Mottram J.C."/>
        </authorList>
    </citation>
    <scope>NUCLEOTIDE SEQUENCE [LARGE SCALE GENOMIC DNA]</scope>
    <source>
        <strain evidence="2">MHOM/IL/81/Friedlin</strain>
    </source>
</reference>
<dbReference type="KEGG" id="lma:LMJF_36_5200"/>
<dbReference type="Proteomes" id="UP000000542">
    <property type="component" value="Chromosome 36"/>
</dbReference>
<gene>
    <name evidence="1" type="ORF">LMJF_36_5200</name>
</gene>
<organism evidence="1 2">
    <name type="scientific">Leishmania major</name>
    <dbReference type="NCBI Taxonomy" id="5664"/>
    <lineage>
        <taxon>Eukaryota</taxon>
        <taxon>Discoba</taxon>
        <taxon>Euglenozoa</taxon>
        <taxon>Kinetoplastea</taxon>
        <taxon>Metakinetoplastina</taxon>
        <taxon>Trypanosomatida</taxon>
        <taxon>Trypanosomatidae</taxon>
        <taxon>Leishmaniinae</taxon>
        <taxon>Leishmania</taxon>
    </lineage>
</organism>
<dbReference type="RefSeq" id="XP_001687106.1">
    <property type="nucleotide sequence ID" value="XM_001687054.1"/>
</dbReference>
<dbReference type="eggNOG" id="ENOG502SVVC">
    <property type="taxonomic scope" value="Eukaryota"/>
</dbReference>
<dbReference type="InParanoid" id="Q4Q0P2"/>
<dbReference type="OMA" id="CHRYQQY"/>
<accession>Q4Q0P2</accession>
<evidence type="ECO:0000313" key="1">
    <source>
        <dbReference type="EMBL" id="CAJ09492.1"/>
    </source>
</evidence>
<dbReference type="HOGENOM" id="CLU_317514_0_0_1"/>
<dbReference type="AlphaFoldDB" id="Q4Q0P2"/>